<evidence type="ECO:0000256" key="1">
    <source>
        <dbReference type="SAM" id="MobiDB-lite"/>
    </source>
</evidence>
<gene>
    <name evidence="2" type="ORF">KME07_08950</name>
</gene>
<dbReference type="Proteomes" id="UP000707356">
    <property type="component" value="Unassembled WGS sequence"/>
</dbReference>
<dbReference type="Gene3D" id="3.30.1120.10">
    <property type="match status" value="1"/>
</dbReference>
<reference evidence="2" key="2">
    <citation type="journal article" date="2022" name="Microbiol. Resour. Announc.">
        <title>Metagenome Sequencing to Explore Phylogenomics of Terrestrial Cyanobacteria.</title>
        <authorList>
            <person name="Ward R.D."/>
            <person name="Stajich J.E."/>
            <person name="Johansen J.R."/>
            <person name="Huntemann M."/>
            <person name="Clum A."/>
            <person name="Foster B."/>
            <person name="Foster B."/>
            <person name="Roux S."/>
            <person name="Palaniappan K."/>
            <person name="Varghese N."/>
            <person name="Mukherjee S."/>
            <person name="Reddy T.B.K."/>
            <person name="Daum C."/>
            <person name="Copeland A."/>
            <person name="Chen I.A."/>
            <person name="Ivanova N.N."/>
            <person name="Kyrpides N.C."/>
            <person name="Shapiro N."/>
            <person name="Eloe-Fadrosh E.A."/>
            <person name="Pietrasiak N."/>
        </authorList>
    </citation>
    <scope>NUCLEOTIDE SEQUENCE</scope>
    <source>
        <strain evidence="2">GSE-TBD4-15B</strain>
    </source>
</reference>
<organism evidence="2 3">
    <name type="scientific">Pegethrix bostrychoides GSE-TBD4-15B</name>
    <dbReference type="NCBI Taxonomy" id="2839662"/>
    <lineage>
        <taxon>Bacteria</taxon>
        <taxon>Bacillati</taxon>
        <taxon>Cyanobacteriota</taxon>
        <taxon>Cyanophyceae</taxon>
        <taxon>Oculatellales</taxon>
        <taxon>Oculatellaceae</taxon>
        <taxon>Pegethrix</taxon>
    </lineage>
</organism>
<evidence type="ECO:0000313" key="2">
    <source>
        <dbReference type="EMBL" id="MBW4465554.1"/>
    </source>
</evidence>
<dbReference type="EMBL" id="JAHHHV010000049">
    <property type="protein sequence ID" value="MBW4465554.1"/>
    <property type="molecule type" value="Genomic_DNA"/>
</dbReference>
<protein>
    <submittedName>
        <fullName evidence="2">Uncharacterized protein</fullName>
    </submittedName>
</protein>
<evidence type="ECO:0000313" key="3">
    <source>
        <dbReference type="Proteomes" id="UP000707356"/>
    </source>
</evidence>
<sequence>MATDPSEKTNVADQNPAIVSDLEARLLKYGSEQKPSEWLKAQVDYLGAQSETATPADLDAGPPGTETVMPGS</sequence>
<name>A0A951U4B2_9CYAN</name>
<reference evidence="2" key="1">
    <citation type="submission" date="2021-05" db="EMBL/GenBank/DDBJ databases">
        <authorList>
            <person name="Pietrasiak N."/>
            <person name="Ward R."/>
            <person name="Stajich J.E."/>
            <person name="Kurbessoian T."/>
        </authorList>
    </citation>
    <scope>NUCLEOTIDE SEQUENCE</scope>
    <source>
        <strain evidence="2">GSE-TBD4-15B</strain>
    </source>
</reference>
<comment type="caution">
    <text evidence="2">The sequence shown here is derived from an EMBL/GenBank/DDBJ whole genome shotgun (WGS) entry which is preliminary data.</text>
</comment>
<accession>A0A951U4B2</accession>
<dbReference type="AlphaFoldDB" id="A0A951U4B2"/>
<feature type="region of interest" description="Disordered" evidence="1">
    <location>
        <begin position="50"/>
        <end position="72"/>
    </location>
</feature>
<proteinExistence type="predicted"/>